<keyword evidence="4 19" id="KW-0132">Cell division</keyword>
<dbReference type="EMBL" id="BKCJ010001808">
    <property type="protein sequence ID" value="GEU44167.1"/>
    <property type="molecule type" value="Genomic_DNA"/>
</dbReference>
<comment type="catalytic activity">
    <reaction evidence="12">
        <text>L-seryl-[protein] + ATP = O-phospho-L-seryl-[protein] + ADP + H(+)</text>
        <dbReference type="Rhea" id="RHEA:17989"/>
        <dbReference type="Rhea" id="RHEA-COMP:9863"/>
        <dbReference type="Rhea" id="RHEA-COMP:11604"/>
        <dbReference type="ChEBI" id="CHEBI:15378"/>
        <dbReference type="ChEBI" id="CHEBI:29999"/>
        <dbReference type="ChEBI" id="CHEBI:30616"/>
        <dbReference type="ChEBI" id="CHEBI:83421"/>
        <dbReference type="ChEBI" id="CHEBI:456216"/>
        <dbReference type="EC" id="2.7.11.22"/>
    </reaction>
</comment>
<dbReference type="GO" id="GO:0000307">
    <property type="term" value="C:cyclin-dependent protein kinase holoenzyme complex"/>
    <property type="evidence" value="ECO:0007669"/>
    <property type="project" value="TreeGrafter"/>
</dbReference>
<reference evidence="19" key="1">
    <citation type="journal article" date="2019" name="Sci. Rep.">
        <title>Draft genome of Tanacetum cinerariifolium, the natural source of mosquito coil.</title>
        <authorList>
            <person name="Yamashiro T."/>
            <person name="Shiraishi A."/>
            <person name="Satake H."/>
            <person name="Nakayama K."/>
        </authorList>
    </citation>
    <scope>NUCLEOTIDE SEQUENCE</scope>
</reference>
<keyword evidence="16" id="KW-0175">Coiled coil</keyword>
<proteinExistence type="inferred from homology"/>
<evidence type="ECO:0000256" key="17">
    <source>
        <dbReference type="SAM" id="MobiDB-lite"/>
    </source>
</evidence>
<dbReference type="InterPro" id="IPR008271">
    <property type="entry name" value="Ser/Thr_kinase_AS"/>
</dbReference>
<dbReference type="CDD" id="cd07837">
    <property type="entry name" value="STKc_CdkB_plant"/>
    <property type="match status" value="1"/>
</dbReference>
<name>A0A6L2K625_TANCI</name>
<comment type="caution">
    <text evidence="19">The sequence shown here is derived from an EMBL/GenBank/DDBJ whole genome shotgun (WGS) entry which is preliminary data.</text>
</comment>
<feature type="coiled-coil region" evidence="16">
    <location>
        <begin position="318"/>
        <end position="345"/>
    </location>
</feature>
<dbReference type="SUPFAM" id="SSF56112">
    <property type="entry name" value="Protein kinase-like (PK-like)"/>
    <property type="match status" value="1"/>
</dbReference>
<keyword evidence="10" id="KW-0131">Cell cycle</keyword>
<dbReference type="GO" id="GO:0004693">
    <property type="term" value="F:cyclin-dependent protein serine/threonine kinase activity"/>
    <property type="evidence" value="ECO:0007669"/>
    <property type="project" value="UniProtKB-EC"/>
</dbReference>
<dbReference type="Gene3D" id="1.10.510.10">
    <property type="entry name" value="Transferase(Phosphotransferase) domain 1"/>
    <property type="match status" value="1"/>
</dbReference>
<protein>
    <submittedName>
        <fullName evidence="19">Cell division control protein 2 homolog C</fullName>
    </submittedName>
</protein>
<keyword evidence="3" id="KW-0597">Phosphoprotein</keyword>
<comment type="similarity">
    <text evidence="1">Belongs to the protein kinase superfamily. CMGC Ser/Thr protein kinase family. CDC2/CDKX subfamily.</text>
</comment>
<feature type="compositionally biased region" description="Polar residues" evidence="17">
    <location>
        <begin position="695"/>
        <end position="706"/>
    </location>
</feature>
<dbReference type="GO" id="GO:0005634">
    <property type="term" value="C:nucleus"/>
    <property type="evidence" value="ECO:0007669"/>
    <property type="project" value="TreeGrafter"/>
</dbReference>
<evidence type="ECO:0000256" key="6">
    <source>
        <dbReference type="ARBA" id="ARBA00022741"/>
    </source>
</evidence>
<dbReference type="PROSITE" id="PS00108">
    <property type="entry name" value="PROTEIN_KINASE_ST"/>
    <property type="match status" value="1"/>
</dbReference>
<dbReference type="GO" id="GO:0008353">
    <property type="term" value="F:RNA polymerase II CTD heptapeptide repeat kinase activity"/>
    <property type="evidence" value="ECO:0007669"/>
    <property type="project" value="UniProtKB-EC"/>
</dbReference>
<dbReference type="PROSITE" id="PS50011">
    <property type="entry name" value="PROTEIN_KINASE_DOM"/>
    <property type="match status" value="1"/>
</dbReference>
<feature type="coiled-coil region" evidence="16">
    <location>
        <begin position="1183"/>
        <end position="1217"/>
    </location>
</feature>
<keyword evidence="8" id="KW-0418">Kinase</keyword>
<feature type="compositionally biased region" description="Polar residues" evidence="17">
    <location>
        <begin position="1143"/>
        <end position="1176"/>
    </location>
</feature>
<feature type="compositionally biased region" description="Basic and acidic residues" evidence="17">
    <location>
        <begin position="655"/>
        <end position="688"/>
    </location>
</feature>
<dbReference type="InterPro" id="IPR000719">
    <property type="entry name" value="Prot_kinase_dom"/>
</dbReference>
<evidence type="ECO:0000256" key="11">
    <source>
        <dbReference type="ARBA" id="ARBA00047811"/>
    </source>
</evidence>
<evidence type="ECO:0000259" key="18">
    <source>
        <dbReference type="PROSITE" id="PS50011"/>
    </source>
</evidence>
<comment type="catalytic activity">
    <reaction evidence="13">
        <text>[DNA-directed RNA polymerase] + ATP = phospho-[DNA-directed RNA polymerase] + ADP + H(+)</text>
        <dbReference type="Rhea" id="RHEA:10216"/>
        <dbReference type="Rhea" id="RHEA-COMP:11321"/>
        <dbReference type="Rhea" id="RHEA-COMP:11322"/>
        <dbReference type="ChEBI" id="CHEBI:15378"/>
        <dbReference type="ChEBI" id="CHEBI:30616"/>
        <dbReference type="ChEBI" id="CHEBI:43176"/>
        <dbReference type="ChEBI" id="CHEBI:68546"/>
        <dbReference type="ChEBI" id="CHEBI:456216"/>
        <dbReference type="EC" id="2.7.11.23"/>
    </reaction>
</comment>
<keyword evidence="9 15" id="KW-0067">ATP-binding</keyword>
<evidence type="ECO:0000256" key="14">
    <source>
        <dbReference type="ARBA" id="ARBA00060328"/>
    </source>
</evidence>
<dbReference type="Pfam" id="PF00069">
    <property type="entry name" value="Pkinase"/>
    <property type="match status" value="1"/>
</dbReference>
<organism evidence="19">
    <name type="scientific">Tanacetum cinerariifolium</name>
    <name type="common">Dalmatian daisy</name>
    <name type="synonym">Chrysanthemum cinerariifolium</name>
    <dbReference type="NCBI Taxonomy" id="118510"/>
    <lineage>
        <taxon>Eukaryota</taxon>
        <taxon>Viridiplantae</taxon>
        <taxon>Streptophyta</taxon>
        <taxon>Embryophyta</taxon>
        <taxon>Tracheophyta</taxon>
        <taxon>Spermatophyta</taxon>
        <taxon>Magnoliopsida</taxon>
        <taxon>eudicotyledons</taxon>
        <taxon>Gunneridae</taxon>
        <taxon>Pentapetalae</taxon>
        <taxon>asterids</taxon>
        <taxon>campanulids</taxon>
        <taxon>Asterales</taxon>
        <taxon>Asteraceae</taxon>
        <taxon>Asteroideae</taxon>
        <taxon>Anthemideae</taxon>
        <taxon>Anthemidinae</taxon>
        <taxon>Tanacetum</taxon>
    </lineage>
</organism>
<dbReference type="PANTHER" id="PTHR24056">
    <property type="entry name" value="CELL DIVISION PROTEIN KINASE"/>
    <property type="match status" value="1"/>
</dbReference>
<evidence type="ECO:0000256" key="12">
    <source>
        <dbReference type="ARBA" id="ARBA00048367"/>
    </source>
</evidence>
<keyword evidence="7" id="KW-0498">Mitosis</keyword>
<keyword evidence="6 15" id="KW-0547">Nucleotide-binding</keyword>
<dbReference type="GO" id="GO:0010389">
    <property type="term" value="P:regulation of G2/M transition of mitotic cell cycle"/>
    <property type="evidence" value="ECO:0007669"/>
    <property type="project" value="TreeGrafter"/>
</dbReference>
<keyword evidence="2" id="KW-0723">Serine/threonine-protein kinase</keyword>
<evidence type="ECO:0000256" key="16">
    <source>
        <dbReference type="SAM" id="Coils"/>
    </source>
</evidence>
<sequence length="1737" mass="196485">MLAKKNKLKARGTLLMALPDKHQLKFNIYKDAKSLMEAIEKRFGADLEEQSLDDLFNNLKIYEAEVKGSSTSSQNKQNIAFVSSNNTDSTNESVNAASSVSAASSKAKVYTLQNVDSLSDSLIYSFFASQSNSHQLDNEDLKQIDPDDLEEMDLKWQMTMLTIRARRRGHFARKCRSPRDNRNKETTRRIIPVEVSISNALVSQYDAVGSYDWSFQAEEKPTNYALMAYTSPGSLSSSGSNKEVVSCSKACSKAYATLQTHYDNLTVEYRKSQLNVLSYKTGLESVEARLVVYQKNETVFEEDIKLLKLDVMLRDNALAELRKKFKKAKKERNDLKLTLEKFQNSSKNLSKLLESQVSDKTGLGFDSQVFNCQMSYCKELHSQESNNKVTENQENDRYKTCEGYHVVPPPYTGNFLPPKPALVFTDATNASESVANQALQDKGVIDSGCLRHMTKNISFLLEFKEIDGGYVAFGGDPKSGKISGKSKIKTGKLDFDDVYFVKELKFNLFSVSQMVSRENNMYNVDLKNVVPSGGLTCLFAKDTLDESNLWHKRLGNIKPLETLHINFLENKPNIVGIEPKWLFDIDTLTMSMNYQSVVAGNQPSDNAGIKENLDAGKVGKETVSTQQYVMLPLWSSDSQDPKNTNDNVADDAFEVKENENDVHVSAHESDKTDKKKHDEKAKRNDKGKVNAVSKPVNSAGPNLTNNTNSFNTASPFINVVSPNFGIARQSSFVDPFKYPDDPDIPELEDIFYSDNEEDVGAEAELSNLETNIHVSPIPTIRVYKDHPVNQIISDVNSAPQTRSMTRMVKEQGSKLVFRNKKDERWIVIRNKARLVTHGHTQEEGIDYDEVFAPVARIEAIRLFLAYASFMGFMVYQMDVKSAFLYETIEEEVYVCQPPRFEDPTYPNKVYKVVSTLWVASSSKSLDKEDGIFISQDKYVAKILRKFGFTYVKSASTPIETDKPLLKDPDGEDVDVHLYRSMIGSLMYLTSSRPDIMFAVYACARFQVTSKVLHLHAVKRIFSAKRNACNEFSSFMASAVICLATGRKFNSSKYIFDSMVRNVDSLSKFLMYPRFIQVVLDHQVDDMATHNTRYKSPALTQKVFANMRRVGKGFSGVETPLFDSMLVQSQQQAEAGVEVPITHAQPSTTSAPSPTELQDATPTPHDSPQQDQPTTPHDSPMPLLTTLLETCVALSQKVAELENDRNSQALEILQLKKREKRLSIAELTVFDDENVTMTMAQTLIKLKAYKAKILDEKIVQKLHDEEVQKVAAMDEQERADMEKALELQRQLDEREDDIDWSVVAEQVKERQSDSIKRYQDLKKKPVSVAQAKKNMMIYLKNMAGYKIKFFKGMTYDEIIPIYKRDFKKLRAAEVSGSESTQEIPTDDPKELTEEDVQNMLEIVPVLEFKVEALQDFTRVSMPSSTGFYLGYRGAMEDKYEKLEKVGEGTYGKVYKAKDKITGQLVALKKTRLEMDEEGIPPTALREISLLQMLSNSIYIVRLICVQHIHHNGKPLLYLVFEYLDTDLKKFIDTHRKGPNPSPLPPTQIQSFLFQLLKGVAHCHGHGVLHRDLKPQNLLVDKEKGILKIADLGLGRAFTVPLKCYTHEIVTLWYRAPEVLLGSTHYSTGVDMWSVGCIFAEMARRQALFPGDSEFQQLLHIFRLLGTPTEEQWPGVSSLKDWHVYPRWEPQNLARAVPSLGPDGIDLLSQMLKYDPADRISAKAAMDHPYFDSLDKSQF</sequence>
<evidence type="ECO:0000256" key="15">
    <source>
        <dbReference type="PROSITE-ProRule" id="PRU10141"/>
    </source>
</evidence>
<dbReference type="InterPro" id="IPR011009">
    <property type="entry name" value="Kinase-like_dom_sf"/>
</dbReference>
<comment type="function">
    <text evidence="14">Plays a key role in the control of the eukaryotic cell cycle.</text>
</comment>
<dbReference type="GO" id="GO:0005524">
    <property type="term" value="F:ATP binding"/>
    <property type="evidence" value="ECO:0007669"/>
    <property type="project" value="UniProtKB-UniRule"/>
</dbReference>
<feature type="binding site" evidence="15">
    <location>
        <position position="1467"/>
    </location>
    <ligand>
        <name>ATP</name>
        <dbReference type="ChEBI" id="CHEBI:30616"/>
    </ligand>
</feature>
<feature type="domain" description="Protein kinase" evidence="18">
    <location>
        <begin position="1438"/>
        <end position="1729"/>
    </location>
</feature>
<evidence type="ECO:0000256" key="1">
    <source>
        <dbReference type="ARBA" id="ARBA00006485"/>
    </source>
</evidence>
<dbReference type="InterPro" id="IPR054722">
    <property type="entry name" value="PolX-like_BBD"/>
</dbReference>
<evidence type="ECO:0000256" key="3">
    <source>
        <dbReference type="ARBA" id="ARBA00022553"/>
    </source>
</evidence>
<evidence type="ECO:0000256" key="10">
    <source>
        <dbReference type="ARBA" id="ARBA00023306"/>
    </source>
</evidence>
<evidence type="ECO:0000313" key="19">
    <source>
        <dbReference type="EMBL" id="GEU44167.1"/>
    </source>
</evidence>
<evidence type="ECO:0000256" key="5">
    <source>
        <dbReference type="ARBA" id="ARBA00022679"/>
    </source>
</evidence>
<dbReference type="InterPro" id="IPR050108">
    <property type="entry name" value="CDK"/>
</dbReference>
<dbReference type="Pfam" id="PF22936">
    <property type="entry name" value="Pol_BBD"/>
    <property type="match status" value="1"/>
</dbReference>
<dbReference type="InterPro" id="IPR013103">
    <property type="entry name" value="RVT_2"/>
</dbReference>
<dbReference type="SMART" id="SM00220">
    <property type="entry name" value="S_TKc"/>
    <property type="match status" value="1"/>
</dbReference>
<comment type="catalytic activity">
    <reaction evidence="11">
        <text>L-threonyl-[protein] + ATP = O-phospho-L-threonyl-[protein] + ADP + H(+)</text>
        <dbReference type="Rhea" id="RHEA:46608"/>
        <dbReference type="Rhea" id="RHEA-COMP:11060"/>
        <dbReference type="Rhea" id="RHEA-COMP:11605"/>
        <dbReference type="ChEBI" id="CHEBI:15378"/>
        <dbReference type="ChEBI" id="CHEBI:30013"/>
        <dbReference type="ChEBI" id="CHEBI:30616"/>
        <dbReference type="ChEBI" id="CHEBI:61977"/>
        <dbReference type="ChEBI" id="CHEBI:456216"/>
        <dbReference type="EC" id="2.7.11.22"/>
    </reaction>
</comment>
<dbReference type="PANTHER" id="PTHR24056:SF254">
    <property type="entry name" value="CYCLIN-DEPENDENT KINASE 2"/>
    <property type="match status" value="1"/>
</dbReference>
<accession>A0A6L2K625</accession>
<evidence type="ECO:0000256" key="7">
    <source>
        <dbReference type="ARBA" id="ARBA00022776"/>
    </source>
</evidence>
<dbReference type="PROSITE" id="PS50096">
    <property type="entry name" value="IQ"/>
    <property type="match status" value="1"/>
</dbReference>
<dbReference type="Gene3D" id="3.30.200.20">
    <property type="entry name" value="Phosphorylase Kinase, domain 1"/>
    <property type="match status" value="1"/>
</dbReference>
<dbReference type="GO" id="GO:0030332">
    <property type="term" value="F:cyclin binding"/>
    <property type="evidence" value="ECO:0007669"/>
    <property type="project" value="TreeGrafter"/>
</dbReference>
<keyword evidence="5" id="KW-0808">Transferase</keyword>
<evidence type="ECO:0000256" key="8">
    <source>
        <dbReference type="ARBA" id="ARBA00022777"/>
    </source>
</evidence>
<dbReference type="InterPro" id="IPR017441">
    <property type="entry name" value="Protein_kinase_ATP_BS"/>
</dbReference>
<dbReference type="FunFam" id="3.30.200.20:FF:000231">
    <property type="entry name" value="Cyclin-dependent kinase B2,2"/>
    <property type="match status" value="1"/>
</dbReference>
<dbReference type="PROSITE" id="PS00107">
    <property type="entry name" value="PROTEIN_KINASE_ATP"/>
    <property type="match status" value="1"/>
</dbReference>
<evidence type="ECO:0000256" key="2">
    <source>
        <dbReference type="ARBA" id="ARBA00022527"/>
    </source>
</evidence>
<evidence type="ECO:0000256" key="9">
    <source>
        <dbReference type="ARBA" id="ARBA00022840"/>
    </source>
</evidence>
<dbReference type="Pfam" id="PF07727">
    <property type="entry name" value="RVT_2"/>
    <property type="match status" value="1"/>
</dbReference>
<evidence type="ECO:0000256" key="4">
    <source>
        <dbReference type="ARBA" id="ARBA00022618"/>
    </source>
</evidence>
<evidence type="ECO:0000256" key="13">
    <source>
        <dbReference type="ARBA" id="ARBA00049280"/>
    </source>
</evidence>
<gene>
    <name evidence="19" type="ORF">Tci_016145</name>
</gene>
<feature type="region of interest" description="Disordered" evidence="17">
    <location>
        <begin position="655"/>
        <end position="706"/>
    </location>
</feature>
<dbReference type="GO" id="GO:0007165">
    <property type="term" value="P:signal transduction"/>
    <property type="evidence" value="ECO:0007669"/>
    <property type="project" value="TreeGrafter"/>
</dbReference>
<feature type="region of interest" description="Disordered" evidence="17">
    <location>
        <begin position="1143"/>
        <end position="1181"/>
    </location>
</feature>
<dbReference type="GO" id="GO:0051301">
    <property type="term" value="P:cell division"/>
    <property type="evidence" value="ECO:0007669"/>
    <property type="project" value="UniProtKB-KW"/>
</dbReference>
<dbReference type="FunFam" id="1.10.510.10:FF:000281">
    <property type="entry name" value="Cyclin-dependent kinase 2"/>
    <property type="match status" value="1"/>
</dbReference>
<dbReference type="GO" id="GO:0000082">
    <property type="term" value="P:G1/S transition of mitotic cell cycle"/>
    <property type="evidence" value="ECO:0007669"/>
    <property type="project" value="TreeGrafter"/>
</dbReference>
<dbReference type="GO" id="GO:0005737">
    <property type="term" value="C:cytoplasm"/>
    <property type="evidence" value="ECO:0007669"/>
    <property type="project" value="TreeGrafter"/>
</dbReference>